<name>A0ABW9VGA0_9BURK</name>
<keyword evidence="2" id="KW-1185">Reference proteome</keyword>
<sequence>MTSLILTLSLAISNELAQSYQDYFSALPRQVFPPEAIKPAPNFADDHLFWKGSRVSLAGARAFPTEKISPGDLGSHPTFYQSRKLACIEGQPSASSGTAVRHFSVYLIDRPHRKTVIYKLPGMFGSCQNVRKAQNGVILFDDINYRYKPGTDIPYGINFTEYRIEHGRFSATGKIRYARFIEQDNVWKFRIEN</sequence>
<protein>
    <recommendedName>
        <fullName evidence="3">DUF4893 domain-containing protein</fullName>
    </recommendedName>
</protein>
<dbReference type="RefSeq" id="WP_161038026.1">
    <property type="nucleotide sequence ID" value="NZ_WWCM01000002.1"/>
</dbReference>
<gene>
    <name evidence="1" type="ORF">GTP27_04805</name>
</gene>
<evidence type="ECO:0008006" key="3">
    <source>
        <dbReference type="Google" id="ProtNLM"/>
    </source>
</evidence>
<evidence type="ECO:0000313" key="2">
    <source>
        <dbReference type="Proteomes" id="UP000478090"/>
    </source>
</evidence>
<reference evidence="1 2" key="1">
    <citation type="submission" date="2019-12" db="EMBL/GenBank/DDBJ databases">
        <title>Novel species isolated from a subtropical stream in China.</title>
        <authorList>
            <person name="Lu H."/>
        </authorList>
    </citation>
    <scope>NUCLEOTIDE SEQUENCE [LARGE SCALE GENOMIC DNA]</scope>
    <source>
        <strain evidence="1 2">CY13W</strain>
    </source>
</reference>
<dbReference type="Proteomes" id="UP000478090">
    <property type="component" value="Unassembled WGS sequence"/>
</dbReference>
<proteinExistence type="predicted"/>
<evidence type="ECO:0000313" key="1">
    <source>
        <dbReference type="EMBL" id="MYM38644.1"/>
    </source>
</evidence>
<dbReference type="EMBL" id="WWCM01000002">
    <property type="protein sequence ID" value="MYM38644.1"/>
    <property type="molecule type" value="Genomic_DNA"/>
</dbReference>
<comment type="caution">
    <text evidence="1">The sequence shown here is derived from an EMBL/GenBank/DDBJ whole genome shotgun (WGS) entry which is preliminary data.</text>
</comment>
<organism evidence="1 2">
    <name type="scientific">Duganella qianjiadongensis</name>
    <dbReference type="NCBI Taxonomy" id="2692176"/>
    <lineage>
        <taxon>Bacteria</taxon>
        <taxon>Pseudomonadati</taxon>
        <taxon>Pseudomonadota</taxon>
        <taxon>Betaproteobacteria</taxon>
        <taxon>Burkholderiales</taxon>
        <taxon>Oxalobacteraceae</taxon>
        <taxon>Telluria group</taxon>
        <taxon>Duganella</taxon>
    </lineage>
</organism>
<accession>A0ABW9VGA0</accession>